<organism evidence="1 2">
    <name type="scientific">Methylobacterium cerastii</name>
    <dbReference type="NCBI Taxonomy" id="932741"/>
    <lineage>
        <taxon>Bacteria</taxon>
        <taxon>Pseudomonadati</taxon>
        <taxon>Pseudomonadota</taxon>
        <taxon>Alphaproteobacteria</taxon>
        <taxon>Hyphomicrobiales</taxon>
        <taxon>Methylobacteriaceae</taxon>
        <taxon>Methylobacterium</taxon>
    </lineage>
</organism>
<name>A0ABQ4QPE3_9HYPH</name>
<keyword evidence="2" id="KW-1185">Reference proteome</keyword>
<sequence>MYAVELLYYPAFEQGNHVGWAFILHKVNSIGEVDENGGPWHAISNERSQEFKDWWEFGGHSLNLLDETELIPIDNRDVIINLQVTFGAPKGFGFQPSE</sequence>
<reference evidence="1 2" key="1">
    <citation type="journal article" date="2021" name="Front. Microbiol.">
        <title>Comprehensive Comparative Genomics and Phenotyping of Methylobacterium Species.</title>
        <authorList>
            <person name="Alessa O."/>
            <person name="Ogura Y."/>
            <person name="Fujitani Y."/>
            <person name="Takami H."/>
            <person name="Hayashi T."/>
            <person name="Sahin N."/>
            <person name="Tani A."/>
        </authorList>
    </citation>
    <scope>NUCLEOTIDE SEQUENCE [LARGE SCALE GENOMIC DNA]</scope>
    <source>
        <strain evidence="1 2">DSM 23679</strain>
    </source>
</reference>
<dbReference type="EMBL" id="BPQG01000119">
    <property type="protein sequence ID" value="GJD47163.1"/>
    <property type="molecule type" value="Genomic_DNA"/>
</dbReference>
<gene>
    <name evidence="1" type="ORF">AFCDBAGC_5049</name>
</gene>
<dbReference type="Proteomes" id="UP001055117">
    <property type="component" value="Unassembled WGS sequence"/>
</dbReference>
<dbReference type="RefSeq" id="WP_238273307.1">
    <property type="nucleotide sequence ID" value="NZ_BPQG01000119.1"/>
</dbReference>
<evidence type="ECO:0000313" key="2">
    <source>
        <dbReference type="Proteomes" id="UP001055117"/>
    </source>
</evidence>
<protein>
    <submittedName>
        <fullName evidence="1">Uncharacterized protein</fullName>
    </submittedName>
</protein>
<comment type="caution">
    <text evidence="1">The sequence shown here is derived from an EMBL/GenBank/DDBJ whole genome shotgun (WGS) entry which is preliminary data.</text>
</comment>
<evidence type="ECO:0000313" key="1">
    <source>
        <dbReference type="EMBL" id="GJD47163.1"/>
    </source>
</evidence>
<accession>A0ABQ4QPE3</accession>
<proteinExistence type="predicted"/>